<reference evidence="1 2" key="1">
    <citation type="submission" date="2018-03" db="EMBL/GenBank/DDBJ databases">
        <title>Draft Genome Sequences of the Obligatory Marine Myxobacteria Enhygromyxa salina SWB007.</title>
        <authorList>
            <person name="Poehlein A."/>
            <person name="Moghaddam J.A."/>
            <person name="Harms H."/>
            <person name="Alanjari M."/>
            <person name="Koenig G.M."/>
            <person name="Daniel R."/>
            <person name="Schaeberle T.F."/>
        </authorList>
    </citation>
    <scope>NUCLEOTIDE SEQUENCE [LARGE SCALE GENOMIC DNA]</scope>
    <source>
        <strain evidence="1 2">SWB007</strain>
    </source>
</reference>
<dbReference type="Proteomes" id="UP000238823">
    <property type="component" value="Unassembled WGS sequence"/>
</dbReference>
<accession>A0A2S9XL16</accession>
<comment type="caution">
    <text evidence="1">The sequence shown here is derived from an EMBL/GenBank/DDBJ whole genome shotgun (WGS) entry which is preliminary data.</text>
</comment>
<gene>
    <name evidence="1" type="ORF">ENSA7_79830</name>
</gene>
<proteinExistence type="predicted"/>
<dbReference type="EMBL" id="PVNL01000147">
    <property type="protein sequence ID" value="PRP93555.1"/>
    <property type="molecule type" value="Genomic_DNA"/>
</dbReference>
<organism evidence="1 2">
    <name type="scientific">Enhygromyxa salina</name>
    <dbReference type="NCBI Taxonomy" id="215803"/>
    <lineage>
        <taxon>Bacteria</taxon>
        <taxon>Pseudomonadati</taxon>
        <taxon>Myxococcota</taxon>
        <taxon>Polyangia</taxon>
        <taxon>Nannocystales</taxon>
        <taxon>Nannocystaceae</taxon>
        <taxon>Enhygromyxa</taxon>
    </lineage>
</organism>
<dbReference type="AlphaFoldDB" id="A0A2S9XL16"/>
<protein>
    <submittedName>
        <fullName evidence="1">Uncharacterized protein</fullName>
    </submittedName>
</protein>
<name>A0A2S9XL16_9BACT</name>
<evidence type="ECO:0000313" key="1">
    <source>
        <dbReference type="EMBL" id="PRP93555.1"/>
    </source>
</evidence>
<sequence length="143" mass="15712">MVVTEDESLARFGLHPRAEHLAEIRELLAVETAKERASQGQGDTELMRICCVQLFFAGTLADAPLIWSAKSASMDANGAIDVQMLCGQGLAATKAYLREHTSEAAAAALSRILDGERWDEFEQFSVEGERARHAAWYDIELDA</sequence>
<evidence type="ECO:0000313" key="2">
    <source>
        <dbReference type="Proteomes" id="UP000238823"/>
    </source>
</evidence>